<protein>
    <submittedName>
        <fullName evidence="1">Uncharacterized protein</fullName>
    </submittedName>
</protein>
<accession>A0ACC0Y969</accession>
<comment type="caution">
    <text evidence="1">The sequence shown here is derived from an EMBL/GenBank/DDBJ whole genome shotgun (WGS) entry which is preliminary data.</text>
</comment>
<name>A0ACC0Y969_9ROSI</name>
<evidence type="ECO:0000313" key="2">
    <source>
        <dbReference type="Proteomes" id="UP001163603"/>
    </source>
</evidence>
<keyword evidence="2" id="KW-1185">Reference proteome</keyword>
<evidence type="ECO:0000313" key="1">
    <source>
        <dbReference type="EMBL" id="KAJ0031539.1"/>
    </source>
</evidence>
<dbReference type="Proteomes" id="UP001163603">
    <property type="component" value="Chromosome 8"/>
</dbReference>
<dbReference type="EMBL" id="CM047743">
    <property type="protein sequence ID" value="KAJ0031539.1"/>
    <property type="molecule type" value="Genomic_DNA"/>
</dbReference>
<proteinExistence type="predicted"/>
<organism evidence="1 2">
    <name type="scientific">Pistacia integerrima</name>
    <dbReference type="NCBI Taxonomy" id="434235"/>
    <lineage>
        <taxon>Eukaryota</taxon>
        <taxon>Viridiplantae</taxon>
        <taxon>Streptophyta</taxon>
        <taxon>Embryophyta</taxon>
        <taxon>Tracheophyta</taxon>
        <taxon>Spermatophyta</taxon>
        <taxon>Magnoliopsida</taxon>
        <taxon>eudicotyledons</taxon>
        <taxon>Gunneridae</taxon>
        <taxon>Pentapetalae</taxon>
        <taxon>rosids</taxon>
        <taxon>malvids</taxon>
        <taxon>Sapindales</taxon>
        <taxon>Anacardiaceae</taxon>
        <taxon>Pistacia</taxon>
    </lineage>
</organism>
<sequence>MSGVWACTGILPISSESYRKEPRKDSSKVPQGDKEGFVKVNHKGKGKADLKPLVDVSSANQIVISSNPIGCRSFKDCQ</sequence>
<reference evidence="2" key="1">
    <citation type="journal article" date="2023" name="G3 (Bethesda)">
        <title>Genome assembly and association tests identify interacting loci associated with vigor, precocity, and sex in interspecific pistachio rootstocks.</title>
        <authorList>
            <person name="Palmer W."/>
            <person name="Jacygrad E."/>
            <person name="Sagayaradj S."/>
            <person name="Cavanaugh K."/>
            <person name="Han R."/>
            <person name="Bertier L."/>
            <person name="Beede B."/>
            <person name="Kafkas S."/>
            <person name="Golino D."/>
            <person name="Preece J."/>
            <person name="Michelmore R."/>
        </authorList>
    </citation>
    <scope>NUCLEOTIDE SEQUENCE [LARGE SCALE GENOMIC DNA]</scope>
</reference>
<gene>
    <name evidence="1" type="ORF">Pint_12904</name>
</gene>